<accession>A0AC61REK9</accession>
<dbReference type="Proteomes" id="UP000306319">
    <property type="component" value="Unassembled WGS sequence"/>
</dbReference>
<dbReference type="EMBL" id="SRYB01000025">
    <property type="protein sequence ID" value="TGY77427.1"/>
    <property type="molecule type" value="Genomic_DNA"/>
</dbReference>
<proteinExistence type="predicted"/>
<sequence>MLKPYLYPGIMEAGCDEAGRGCLCGPVSCAAVILPPDFECPQLNDSKQLTEKKREELRPYIEKHALAWAVVMVDAEEIDRINILNASIIGMHRALDALSIRPQHILVDGNRFKPYTSPSNIVQHVNNVNIDNTDITDNIDNDTIPDGIIIPHTTVVKGDATYMSIAAASVLAKTHRDELMKKLAAQYPGYDWEINKGYPTKAHRQAIARLGATPLHRHTFRLL</sequence>
<evidence type="ECO:0000313" key="1">
    <source>
        <dbReference type="EMBL" id="TGY77427.1"/>
    </source>
</evidence>
<gene>
    <name evidence="1" type="ORF">E5331_14680</name>
</gene>
<comment type="caution">
    <text evidence="1">The sequence shown here is derived from an EMBL/GenBank/DDBJ whole genome shotgun (WGS) entry which is preliminary data.</text>
</comment>
<protein>
    <submittedName>
        <fullName evidence="1">Ribonuclease HII</fullName>
        <ecNumber evidence="1">3.1.26.4</ecNumber>
    </submittedName>
</protein>
<organism evidence="1 2">
    <name type="scientific">Lepagella muris</name>
    <dbReference type="NCBI Taxonomy" id="3032870"/>
    <lineage>
        <taxon>Bacteria</taxon>
        <taxon>Pseudomonadati</taxon>
        <taxon>Bacteroidota</taxon>
        <taxon>Bacteroidia</taxon>
        <taxon>Bacteroidales</taxon>
        <taxon>Muribaculaceae</taxon>
        <taxon>Lepagella</taxon>
    </lineage>
</organism>
<name>A0AC61REK9_9BACT</name>
<reference evidence="1" key="1">
    <citation type="submission" date="2019-04" db="EMBL/GenBank/DDBJ databases">
        <title>Microbes associate with the intestines of laboratory mice.</title>
        <authorList>
            <person name="Navarre W."/>
            <person name="Wong E."/>
            <person name="Huang K."/>
            <person name="Tropini C."/>
            <person name="Ng K."/>
            <person name="Yu B."/>
        </authorList>
    </citation>
    <scope>NUCLEOTIDE SEQUENCE</scope>
    <source>
        <strain evidence="1">NM04_E33</strain>
    </source>
</reference>
<keyword evidence="2" id="KW-1185">Reference proteome</keyword>
<evidence type="ECO:0000313" key="2">
    <source>
        <dbReference type="Proteomes" id="UP000306319"/>
    </source>
</evidence>
<dbReference type="EC" id="3.1.26.4" evidence="1"/>
<keyword evidence="1" id="KW-0378">Hydrolase</keyword>